<dbReference type="InterPro" id="IPR038477">
    <property type="entry name" value="ASST_N_sf"/>
</dbReference>
<gene>
    <name evidence="2" type="ORF">KL86DPRO_10136</name>
</gene>
<dbReference type="Pfam" id="PF05935">
    <property type="entry name" value="Arylsulfotrans"/>
    <property type="match status" value="1"/>
</dbReference>
<dbReference type="InterPro" id="IPR053143">
    <property type="entry name" value="Arylsulfate_ST"/>
</dbReference>
<name>A0A212IV62_9DELT</name>
<protein>
    <submittedName>
        <fullName evidence="2">Arylsulfotransferase (ASST)</fullName>
    </submittedName>
</protein>
<reference evidence="2" key="1">
    <citation type="submission" date="2016-04" db="EMBL/GenBank/DDBJ databases">
        <authorList>
            <person name="Evans L.H."/>
            <person name="Alamgir A."/>
            <person name="Owens N."/>
            <person name="Weber N.D."/>
            <person name="Virtaneva K."/>
            <person name="Barbian K."/>
            <person name="Babar A."/>
            <person name="Rosenke K."/>
        </authorList>
    </citation>
    <scope>NUCLEOTIDE SEQUENCE</scope>
    <source>
        <strain evidence="2">86</strain>
    </source>
</reference>
<feature type="domain" description="Arylsulfotransferase N-terminal" evidence="1">
    <location>
        <begin position="37"/>
        <end position="109"/>
    </location>
</feature>
<dbReference type="PANTHER" id="PTHR35340">
    <property type="entry name" value="PQQ ENZYME REPEAT PROTEIN-RELATED"/>
    <property type="match status" value="1"/>
</dbReference>
<accession>A0A212IV62</accession>
<dbReference type="AlphaFoldDB" id="A0A212IV62"/>
<organism evidence="2">
    <name type="scientific">uncultured delta proteobacterium</name>
    <dbReference type="NCBI Taxonomy" id="34034"/>
    <lineage>
        <taxon>Bacteria</taxon>
        <taxon>Deltaproteobacteria</taxon>
        <taxon>environmental samples</taxon>
    </lineage>
</organism>
<dbReference type="PANTHER" id="PTHR35340:SF10">
    <property type="entry name" value="CYTOPLASMIC PROTEIN"/>
    <property type="match status" value="1"/>
</dbReference>
<dbReference type="Gene3D" id="2.60.40.3100">
    <property type="entry name" value="Arylsulphate sulphotransferase monomer, N-terminal domain"/>
    <property type="match status" value="1"/>
</dbReference>
<proteinExistence type="predicted"/>
<dbReference type="InterPro" id="IPR035391">
    <property type="entry name" value="Arylsulfotran_N"/>
</dbReference>
<dbReference type="GO" id="GO:0004062">
    <property type="term" value="F:aryl sulfotransferase activity"/>
    <property type="evidence" value="ECO:0007669"/>
    <property type="project" value="InterPro"/>
</dbReference>
<sequence>MTIELKKIPHIINEQYAAEQKMLEECRAGAYTLESPYVKLNPYLIAPLAALVHFKTPEATEAAVFVKGKETAGDMRFTFPAATEHYLPVFGLYPDAANQVEITLGTGAKKSLVIQTEKAPDKVLSPTKMETTAEYMAGNVMFLSPTSPANLAAYDYLGDVRWYSPMNFAFDLKRVRNGRLLLGTHRLLMPPYHTTGVFEMGMIGKIYKEFRLPGGYHHDQLEMEDGNLLILTQDPPRGTVEDMCVLVDRKTGNILKVWDYQKNLPQDVGGSGSQDTHDWFHNNSVWYDKKTNSLTFSGRHQDAIINLDYDSGELNWVVGDPEGWPEEIVKKYFFTPVGDLSKFDWQYEQHAALITPGGDVMCFDNGHWRSKVKEKYLDAKDNFSRGVRWRIDTDKKEIEQVWQYGKERGAEFFSTYICNVEYYGEGHYMVHSGGTGTFKGVAINKPPVQIRGEDEKYVTMNSITVELKDDVVVYEMQVPGNYYRAEKLPLYCKEDVLSFGKGELLGTLGVTEEFETIPEAEKGGDVPDKFKIRLGQEVDRLVMKGSFEKGQLVMLLLEGETTHAYFIPTTKRPFLAMCVGTFLEEDDRAVEFPISTESFSGTFAVSLIVDEYKYDTGVTVTI</sequence>
<keyword evidence="2" id="KW-0808">Transferase</keyword>
<dbReference type="InterPro" id="IPR010262">
    <property type="entry name" value="Arylsulfotransferase_bact"/>
</dbReference>
<evidence type="ECO:0000313" key="2">
    <source>
        <dbReference type="EMBL" id="SBV91083.1"/>
    </source>
</evidence>
<dbReference type="EMBL" id="FLUQ01000001">
    <property type="protein sequence ID" value="SBV91083.1"/>
    <property type="molecule type" value="Genomic_DNA"/>
</dbReference>
<evidence type="ECO:0000259" key="1">
    <source>
        <dbReference type="Pfam" id="PF17425"/>
    </source>
</evidence>
<dbReference type="Pfam" id="PF17425">
    <property type="entry name" value="Arylsulfotran_N"/>
    <property type="match status" value="1"/>
</dbReference>